<evidence type="ECO:0000313" key="1">
    <source>
        <dbReference type="EMBL" id="MCD9639223.1"/>
    </source>
</evidence>
<organism evidence="1 2">
    <name type="scientific">Datura stramonium</name>
    <name type="common">Jimsonweed</name>
    <name type="synonym">Common thornapple</name>
    <dbReference type="NCBI Taxonomy" id="4076"/>
    <lineage>
        <taxon>Eukaryota</taxon>
        <taxon>Viridiplantae</taxon>
        <taxon>Streptophyta</taxon>
        <taxon>Embryophyta</taxon>
        <taxon>Tracheophyta</taxon>
        <taxon>Spermatophyta</taxon>
        <taxon>Magnoliopsida</taxon>
        <taxon>eudicotyledons</taxon>
        <taxon>Gunneridae</taxon>
        <taxon>Pentapetalae</taxon>
        <taxon>asterids</taxon>
        <taxon>lamiids</taxon>
        <taxon>Solanales</taxon>
        <taxon>Solanaceae</taxon>
        <taxon>Solanoideae</taxon>
        <taxon>Datureae</taxon>
        <taxon>Datura</taxon>
    </lineage>
</organism>
<accession>A0ABS8UWI9</accession>
<dbReference type="Proteomes" id="UP000823775">
    <property type="component" value="Unassembled WGS sequence"/>
</dbReference>
<gene>
    <name evidence="1" type="ORF">HAX54_023605</name>
</gene>
<proteinExistence type="predicted"/>
<reference evidence="1 2" key="1">
    <citation type="journal article" date="2021" name="BMC Genomics">
        <title>Datura genome reveals duplications of psychoactive alkaloid biosynthetic genes and high mutation rate following tissue culture.</title>
        <authorList>
            <person name="Rajewski A."/>
            <person name="Carter-House D."/>
            <person name="Stajich J."/>
            <person name="Litt A."/>
        </authorList>
    </citation>
    <scope>NUCLEOTIDE SEQUENCE [LARGE SCALE GENOMIC DNA]</scope>
    <source>
        <strain evidence="1">AR-01</strain>
    </source>
</reference>
<comment type="caution">
    <text evidence="1">The sequence shown here is derived from an EMBL/GenBank/DDBJ whole genome shotgun (WGS) entry which is preliminary data.</text>
</comment>
<feature type="non-terminal residue" evidence="1">
    <location>
        <position position="69"/>
    </location>
</feature>
<protein>
    <submittedName>
        <fullName evidence="1">Uncharacterized protein</fullName>
    </submittedName>
</protein>
<dbReference type="EMBL" id="JACEIK010002867">
    <property type="protein sequence ID" value="MCD9639223.1"/>
    <property type="molecule type" value="Genomic_DNA"/>
</dbReference>
<feature type="non-terminal residue" evidence="1">
    <location>
        <position position="1"/>
    </location>
</feature>
<name>A0ABS8UWI9_DATST</name>
<keyword evidence="2" id="KW-1185">Reference proteome</keyword>
<evidence type="ECO:0000313" key="2">
    <source>
        <dbReference type="Proteomes" id="UP000823775"/>
    </source>
</evidence>
<sequence>VAWIVDKVEKSRGRGFFPVPADRRSTPVKYRCSSGAANDKDLVNPGLGFTRRLADKTSQYAWVESIIAE</sequence>